<dbReference type="InterPro" id="IPR013130">
    <property type="entry name" value="Fe3_Rdtase_TM_dom"/>
</dbReference>
<dbReference type="Proteomes" id="UP000033618">
    <property type="component" value="Unassembled WGS sequence"/>
</dbReference>
<comment type="function">
    <text evidence="7">Part of the MsrPQ system that repairs oxidized periplasmic proteins containing methionine sulfoxide residues (Met-O), using respiratory chain electrons. Thus protects these proteins from oxidative-stress damage caused by reactive species of oxygen and chlorine generated by the host defense mechanisms. MsrPQ is essential for the maintenance of envelope integrity under bleach stress, rescuing a wide series of structurally unrelated periplasmic proteins from methionine oxidation. MsrQ provides electrons for reduction to the reductase catalytic subunit MsrP, using the quinone pool of the respiratory chain.</text>
</comment>
<evidence type="ECO:0000256" key="5">
    <source>
        <dbReference type="ARBA" id="ARBA00023004"/>
    </source>
</evidence>
<keyword evidence="10" id="KW-1185">Reference proteome</keyword>
<sequence length="223" mass="25692">MKNSAATPQRVPATRRAPSRTDLRMRWLKPLVFLFGLYPLMRLVTLGFTDGLTANPVQFIQYSTGTWSLVWICITLAVTPARHLTGWTWLLRLRRMIGLFAFFYALLHLITYVWFDEFFDLSSMVRDVVQRPFILVGFVSFVILLVLAATSPKAVVRQLGRRWLTLHRAVYAAAGFAVLHFWWMKAGKNDLSQPKIYLIVVAVLLLFRVGWALMHRTPGARRP</sequence>
<evidence type="ECO:0000313" key="9">
    <source>
        <dbReference type="EMBL" id="KKB62293.1"/>
    </source>
</evidence>
<keyword evidence="6 7" id="KW-0472">Membrane</keyword>
<comment type="cofactor">
    <cofactor evidence="7">
        <name>FMN</name>
        <dbReference type="ChEBI" id="CHEBI:58210"/>
    </cofactor>
    <text evidence="7">Binds 1 FMN per subunit.</text>
</comment>
<dbReference type="PANTHER" id="PTHR36964:SF1">
    <property type="entry name" value="PROTEIN-METHIONINE-SULFOXIDE REDUCTASE HEME-BINDING SUBUNIT MSRQ"/>
    <property type="match status" value="1"/>
</dbReference>
<organism evidence="9 10">
    <name type="scientific">Robbsia andropogonis</name>
    <dbReference type="NCBI Taxonomy" id="28092"/>
    <lineage>
        <taxon>Bacteria</taxon>
        <taxon>Pseudomonadati</taxon>
        <taxon>Pseudomonadota</taxon>
        <taxon>Betaproteobacteria</taxon>
        <taxon>Burkholderiales</taxon>
        <taxon>Burkholderiaceae</taxon>
        <taxon>Robbsia</taxon>
    </lineage>
</organism>
<comment type="subunit">
    <text evidence="7">Heterodimer of a catalytic subunit (MsrP) and a heme-binding subunit (MsrQ).</text>
</comment>
<keyword evidence="7" id="KW-0249">Electron transport</keyword>
<dbReference type="HAMAP" id="MF_01207">
    <property type="entry name" value="MsrQ"/>
    <property type="match status" value="1"/>
</dbReference>
<dbReference type="EMBL" id="LAQU01000022">
    <property type="protein sequence ID" value="KKB62293.1"/>
    <property type="molecule type" value="Genomic_DNA"/>
</dbReference>
<comment type="caution">
    <text evidence="9">The sequence shown here is derived from an EMBL/GenBank/DDBJ whole genome shotgun (WGS) entry which is preliminary data.</text>
</comment>
<feature type="transmembrane region" description="Helical" evidence="7">
    <location>
        <begin position="30"/>
        <end position="49"/>
    </location>
</feature>
<dbReference type="GO" id="GO:0009055">
    <property type="term" value="F:electron transfer activity"/>
    <property type="evidence" value="ECO:0007669"/>
    <property type="project" value="UniProtKB-UniRule"/>
</dbReference>
<feature type="transmembrane region" description="Helical" evidence="7">
    <location>
        <begin position="196"/>
        <end position="214"/>
    </location>
</feature>
<reference evidence="9 10" key="1">
    <citation type="submission" date="2015-03" db="EMBL/GenBank/DDBJ databases">
        <title>Draft Genome Sequence of Burkholderia andropogonis type strain ICMP2807, isolated from Sorghum bicolor.</title>
        <authorList>
            <person name="Lopes-Santos L."/>
            <person name="Castro D.B."/>
            <person name="Ottoboni L.M."/>
            <person name="Park D."/>
            <person name="Weirc B.S."/>
            <person name="Destefano S.A."/>
        </authorList>
    </citation>
    <scope>NUCLEOTIDE SEQUENCE [LARGE SCALE GENOMIC DNA]</scope>
    <source>
        <strain evidence="9 10">ICMP2807</strain>
    </source>
</reference>
<dbReference type="GO" id="GO:0005886">
    <property type="term" value="C:plasma membrane"/>
    <property type="evidence" value="ECO:0007669"/>
    <property type="project" value="UniProtKB-SubCell"/>
</dbReference>
<gene>
    <name evidence="7" type="primary">msrQ</name>
    <name evidence="9" type="ORF">WM40_18320</name>
</gene>
<evidence type="ECO:0000259" key="8">
    <source>
        <dbReference type="Pfam" id="PF01794"/>
    </source>
</evidence>
<dbReference type="GO" id="GO:0016679">
    <property type="term" value="F:oxidoreductase activity, acting on diphenols and related substances as donors"/>
    <property type="evidence" value="ECO:0007669"/>
    <property type="project" value="TreeGrafter"/>
</dbReference>
<evidence type="ECO:0000313" key="10">
    <source>
        <dbReference type="Proteomes" id="UP000033618"/>
    </source>
</evidence>
<evidence type="ECO:0000256" key="4">
    <source>
        <dbReference type="ARBA" id="ARBA00022989"/>
    </source>
</evidence>
<feature type="domain" description="Ferric oxidoreductase" evidence="8">
    <location>
        <begin position="64"/>
        <end position="177"/>
    </location>
</feature>
<comment type="cofactor">
    <cofactor evidence="7">
        <name>heme b</name>
        <dbReference type="ChEBI" id="CHEBI:60344"/>
    </cofactor>
    <text evidence="7">Binds 1 heme b (iron(II)-protoporphyrin IX) group per subunit.</text>
</comment>
<evidence type="ECO:0000256" key="6">
    <source>
        <dbReference type="ARBA" id="ARBA00023136"/>
    </source>
</evidence>
<feature type="transmembrane region" description="Helical" evidence="7">
    <location>
        <begin position="168"/>
        <end position="184"/>
    </location>
</feature>
<keyword evidence="7" id="KW-1003">Cell membrane</keyword>
<keyword evidence="2 7" id="KW-0813">Transport</keyword>
<feature type="transmembrane region" description="Helical" evidence="7">
    <location>
        <begin position="135"/>
        <end position="156"/>
    </location>
</feature>
<keyword evidence="4 7" id="KW-1133">Transmembrane helix</keyword>
<keyword evidence="7" id="KW-0285">Flavoprotein</keyword>
<evidence type="ECO:0000256" key="3">
    <source>
        <dbReference type="ARBA" id="ARBA00022692"/>
    </source>
</evidence>
<dbReference type="GO" id="GO:0010181">
    <property type="term" value="F:FMN binding"/>
    <property type="evidence" value="ECO:0007669"/>
    <property type="project" value="UniProtKB-UniRule"/>
</dbReference>
<keyword evidence="5 7" id="KW-0408">Iron</keyword>
<feature type="transmembrane region" description="Helical" evidence="7">
    <location>
        <begin position="69"/>
        <end position="90"/>
    </location>
</feature>
<evidence type="ECO:0000256" key="2">
    <source>
        <dbReference type="ARBA" id="ARBA00022448"/>
    </source>
</evidence>
<comment type="similarity">
    <text evidence="7">Belongs to the MsrQ family.</text>
</comment>
<dbReference type="Pfam" id="PF01794">
    <property type="entry name" value="Ferric_reduct"/>
    <property type="match status" value="1"/>
</dbReference>
<accession>A0A0F5JWQ8</accession>
<name>A0A0F5JWQ8_9BURK</name>
<dbReference type="GO" id="GO:0046872">
    <property type="term" value="F:metal ion binding"/>
    <property type="evidence" value="ECO:0007669"/>
    <property type="project" value="UniProtKB-KW"/>
</dbReference>
<feature type="transmembrane region" description="Helical" evidence="7">
    <location>
        <begin position="97"/>
        <end position="115"/>
    </location>
</feature>
<keyword evidence="7" id="KW-0479">Metal-binding</keyword>
<protein>
    <recommendedName>
        <fullName evidence="7">Protein-methionine-sulfoxide reductase heme-binding subunit MsrQ</fullName>
    </recommendedName>
    <alternativeName>
        <fullName evidence="7">Flavocytochrome MsrQ</fullName>
    </alternativeName>
</protein>
<evidence type="ECO:0000256" key="7">
    <source>
        <dbReference type="HAMAP-Rule" id="MF_01207"/>
    </source>
</evidence>
<keyword evidence="7" id="KW-0349">Heme</keyword>
<dbReference type="PANTHER" id="PTHR36964">
    <property type="entry name" value="PROTEIN-METHIONINE-SULFOXIDE REDUCTASE HEME-BINDING SUBUNIT MSRQ"/>
    <property type="match status" value="1"/>
</dbReference>
<proteinExistence type="inferred from homology"/>
<evidence type="ECO:0000256" key="1">
    <source>
        <dbReference type="ARBA" id="ARBA00004141"/>
    </source>
</evidence>
<dbReference type="InterPro" id="IPR022837">
    <property type="entry name" value="MsrQ-like"/>
</dbReference>
<dbReference type="GO" id="GO:0020037">
    <property type="term" value="F:heme binding"/>
    <property type="evidence" value="ECO:0007669"/>
    <property type="project" value="UniProtKB-UniRule"/>
</dbReference>
<dbReference type="PATRIC" id="fig|28092.6.peg.4304"/>
<comment type="subcellular location">
    <subcellularLocation>
        <location evidence="7">Cell membrane</location>
        <topology evidence="7">Multi-pass membrane protein</topology>
    </subcellularLocation>
    <subcellularLocation>
        <location evidence="1">Membrane</location>
        <topology evidence="1">Multi-pass membrane protein</topology>
    </subcellularLocation>
</comment>
<dbReference type="STRING" id="28092.WM40_18320"/>
<keyword evidence="7" id="KW-0288">FMN</keyword>
<dbReference type="GO" id="GO:0030091">
    <property type="term" value="P:protein repair"/>
    <property type="evidence" value="ECO:0007669"/>
    <property type="project" value="UniProtKB-UniRule"/>
</dbReference>
<dbReference type="AlphaFoldDB" id="A0A0F5JWQ8"/>
<keyword evidence="3 7" id="KW-0812">Transmembrane</keyword>